<dbReference type="InterPro" id="IPR035906">
    <property type="entry name" value="MetI-like_sf"/>
</dbReference>
<dbReference type="EMBL" id="JAZGQL010000005">
    <property type="protein sequence ID" value="MEE6306724.1"/>
    <property type="molecule type" value="Genomic_DNA"/>
</dbReference>
<dbReference type="CDD" id="cd06261">
    <property type="entry name" value="TM_PBP2"/>
    <property type="match status" value="1"/>
</dbReference>
<feature type="transmembrane region" description="Helical" evidence="7">
    <location>
        <begin position="222"/>
        <end position="243"/>
    </location>
</feature>
<evidence type="ECO:0000313" key="10">
    <source>
        <dbReference type="Proteomes" id="UP001339911"/>
    </source>
</evidence>
<gene>
    <name evidence="9" type="ORF">V1634_07785</name>
</gene>
<organism evidence="9 10">
    <name type="scientific">Plantactinospora veratri</name>
    <dbReference type="NCBI Taxonomy" id="1436122"/>
    <lineage>
        <taxon>Bacteria</taxon>
        <taxon>Bacillati</taxon>
        <taxon>Actinomycetota</taxon>
        <taxon>Actinomycetes</taxon>
        <taxon>Micromonosporales</taxon>
        <taxon>Micromonosporaceae</taxon>
        <taxon>Plantactinospora</taxon>
    </lineage>
</organism>
<keyword evidence="5 7" id="KW-1133">Transmembrane helix</keyword>
<reference evidence="9 10" key="1">
    <citation type="submission" date="2024-01" db="EMBL/GenBank/DDBJ databases">
        <title>Genome insights into Plantactinospora veratri sp. nov.</title>
        <authorList>
            <person name="Wang L."/>
        </authorList>
    </citation>
    <scope>NUCLEOTIDE SEQUENCE [LARGE SCALE GENOMIC DNA]</scope>
    <source>
        <strain evidence="9 10">NEAU-FHS4</strain>
    </source>
</reference>
<evidence type="ECO:0000256" key="4">
    <source>
        <dbReference type="ARBA" id="ARBA00022692"/>
    </source>
</evidence>
<evidence type="ECO:0000256" key="2">
    <source>
        <dbReference type="ARBA" id="ARBA00022448"/>
    </source>
</evidence>
<feature type="domain" description="ABC transmembrane type-1" evidence="8">
    <location>
        <begin position="83"/>
        <end position="296"/>
    </location>
</feature>
<proteinExistence type="inferred from homology"/>
<feature type="transmembrane region" description="Helical" evidence="7">
    <location>
        <begin position="121"/>
        <end position="143"/>
    </location>
</feature>
<keyword evidence="3" id="KW-1003">Cell membrane</keyword>
<evidence type="ECO:0000256" key="1">
    <source>
        <dbReference type="ARBA" id="ARBA00004651"/>
    </source>
</evidence>
<dbReference type="Proteomes" id="UP001339911">
    <property type="component" value="Unassembled WGS sequence"/>
</dbReference>
<feature type="transmembrane region" description="Helical" evidence="7">
    <location>
        <begin position="21"/>
        <end position="42"/>
    </location>
</feature>
<comment type="similarity">
    <text evidence="7">Belongs to the binding-protein-dependent transport system permease family.</text>
</comment>
<protein>
    <submittedName>
        <fullName evidence="9">Sugar ABC transporter permease</fullName>
    </submittedName>
</protein>
<dbReference type="Pfam" id="PF00528">
    <property type="entry name" value="BPD_transp_1"/>
    <property type="match status" value="1"/>
</dbReference>
<dbReference type="InterPro" id="IPR050809">
    <property type="entry name" value="UgpAE/MalFG_permease"/>
</dbReference>
<dbReference type="Gene3D" id="1.10.3720.10">
    <property type="entry name" value="MetI-like"/>
    <property type="match status" value="1"/>
</dbReference>
<keyword evidence="6 7" id="KW-0472">Membrane</keyword>
<dbReference type="RefSeq" id="WP_331207059.1">
    <property type="nucleotide sequence ID" value="NZ_JAZGQL010000005.1"/>
</dbReference>
<feature type="transmembrane region" description="Helical" evidence="7">
    <location>
        <begin position="86"/>
        <end position="109"/>
    </location>
</feature>
<feature type="transmembrane region" description="Helical" evidence="7">
    <location>
        <begin position="276"/>
        <end position="300"/>
    </location>
</feature>
<sequence>MSTATTRVGRRGRRTAAPYAFLAPAVILFVLFVILPIGYAGYLSLRKVQVSGLGLGRGARREIFAGLENYREAIGDPELWSGGLRVLGYGALLVPTMLGLALLFALLLDRPRVRFGRFSRTAIFLPYAVPAIIASLLWGFLYLPATSPVNDLLAWVGLPEPDLLGRDSVFFAVVNIALWGGVGFNMIVLYTALRAIPLELYESARLDGCSEVQIALRIKIPLLVPALVMTTVFSMIATLQVFIEPMALRPLTNSISSTWTPLMKVYRDAFATDDPYAAAATSVLIAAVTLVLSFGFLRLVQNRAFGQER</sequence>
<evidence type="ECO:0000256" key="6">
    <source>
        <dbReference type="ARBA" id="ARBA00023136"/>
    </source>
</evidence>
<evidence type="ECO:0000256" key="7">
    <source>
        <dbReference type="RuleBase" id="RU363032"/>
    </source>
</evidence>
<evidence type="ECO:0000256" key="5">
    <source>
        <dbReference type="ARBA" id="ARBA00022989"/>
    </source>
</evidence>
<dbReference type="PROSITE" id="PS50928">
    <property type="entry name" value="ABC_TM1"/>
    <property type="match status" value="1"/>
</dbReference>
<feature type="transmembrane region" description="Helical" evidence="7">
    <location>
        <begin position="169"/>
        <end position="193"/>
    </location>
</feature>
<keyword evidence="10" id="KW-1185">Reference proteome</keyword>
<name>A0ABU7S9W4_9ACTN</name>
<accession>A0ABU7S9W4</accession>
<comment type="caution">
    <text evidence="9">The sequence shown here is derived from an EMBL/GenBank/DDBJ whole genome shotgun (WGS) entry which is preliminary data.</text>
</comment>
<keyword evidence="2 7" id="KW-0813">Transport</keyword>
<evidence type="ECO:0000256" key="3">
    <source>
        <dbReference type="ARBA" id="ARBA00022475"/>
    </source>
</evidence>
<evidence type="ECO:0000313" key="9">
    <source>
        <dbReference type="EMBL" id="MEE6306724.1"/>
    </source>
</evidence>
<dbReference type="PANTHER" id="PTHR43227">
    <property type="entry name" value="BLL4140 PROTEIN"/>
    <property type="match status" value="1"/>
</dbReference>
<dbReference type="PANTHER" id="PTHR43227:SF8">
    <property type="entry name" value="DIACETYLCHITOBIOSE UPTAKE SYSTEM PERMEASE PROTEIN DASB"/>
    <property type="match status" value="1"/>
</dbReference>
<keyword evidence="4 7" id="KW-0812">Transmembrane</keyword>
<dbReference type="InterPro" id="IPR000515">
    <property type="entry name" value="MetI-like"/>
</dbReference>
<dbReference type="SUPFAM" id="SSF161098">
    <property type="entry name" value="MetI-like"/>
    <property type="match status" value="1"/>
</dbReference>
<comment type="subcellular location">
    <subcellularLocation>
        <location evidence="1 7">Cell membrane</location>
        <topology evidence="1 7">Multi-pass membrane protein</topology>
    </subcellularLocation>
</comment>
<evidence type="ECO:0000259" key="8">
    <source>
        <dbReference type="PROSITE" id="PS50928"/>
    </source>
</evidence>